<dbReference type="InterPro" id="IPR036188">
    <property type="entry name" value="FAD/NAD-bd_sf"/>
</dbReference>
<keyword evidence="3" id="KW-0285">Flavoprotein</keyword>
<protein>
    <submittedName>
        <fullName evidence="7">Monooxygenase flavin-binding family protein</fullName>
    </submittedName>
</protein>
<keyword evidence="4" id="KW-0274">FAD</keyword>
<dbReference type="Pfam" id="PF13450">
    <property type="entry name" value="NAD_binding_8"/>
    <property type="match status" value="1"/>
</dbReference>
<comment type="cofactor">
    <cofactor evidence="1">
        <name>FAD</name>
        <dbReference type="ChEBI" id="CHEBI:57692"/>
    </cofactor>
</comment>
<evidence type="ECO:0000313" key="8">
    <source>
        <dbReference type="Proteomes" id="UP000624709"/>
    </source>
</evidence>
<organism evidence="7 8">
    <name type="scientific">Actinoplanes palleronii</name>
    <dbReference type="NCBI Taxonomy" id="113570"/>
    <lineage>
        <taxon>Bacteria</taxon>
        <taxon>Bacillati</taxon>
        <taxon>Actinomycetota</taxon>
        <taxon>Actinomycetes</taxon>
        <taxon>Micromonosporales</taxon>
        <taxon>Micromonosporaceae</taxon>
        <taxon>Actinoplanes</taxon>
    </lineage>
</organism>
<accession>A0ABQ4BMM7</accession>
<dbReference type="Pfam" id="PF00743">
    <property type="entry name" value="FMO-like"/>
    <property type="match status" value="1"/>
</dbReference>
<gene>
    <name evidence="7" type="ORF">Apa02nite_080460</name>
</gene>
<dbReference type="PRINTS" id="PR00411">
    <property type="entry name" value="PNDRDTASEI"/>
</dbReference>
<evidence type="ECO:0000313" key="7">
    <source>
        <dbReference type="EMBL" id="GIE71938.1"/>
    </source>
</evidence>
<dbReference type="EMBL" id="BOMS01000135">
    <property type="protein sequence ID" value="GIE71938.1"/>
    <property type="molecule type" value="Genomic_DNA"/>
</dbReference>
<dbReference type="Gene3D" id="3.50.50.60">
    <property type="entry name" value="FAD/NAD(P)-binding domain"/>
    <property type="match status" value="3"/>
</dbReference>
<dbReference type="InterPro" id="IPR020946">
    <property type="entry name" value="Flavin_mOase-like"/>
</dbReference>
<evidence type="ECO:0000256" key="3">
    <source>
        <dbReference type="ARBA" id="ARBA00022630"/>
    </source>
</evidence>
<dbReference type="PANTHER" id="PTHR43872">
    <property type="entry name" value="MONOOXYGENASE, PUTATIVE (AFU_ORTHOLOGUE AFUA_8G02570)-RELATED"/>
    <property type="match status" value="1"/>
</dbReference>
<dbReference type="PANTHER" id="PTHR43872:SF1">
    <property type="entry name" value="MONOOXYGENASE, PUTATIVE (AFU_ORTHOLOGUE AFUA_8G02570)-RELATED"/>
    <property type="match status" value="1"/>
</dbReference>
<dbReference type="SUPFAM" id="SSF51905">
    <property type="entry name" value="FAD/NAD(P)-binding domain"/>
    <property type="match status" value="1"/>
</dbReference>
<evidence type="ECO:0000256" key="6">
    <source>
        <dbReference type="ARBA" id="ARBA00023033"/>
    </source>
</evidence>
<evidence type="ECO:0000256" key="5">
    <source>
        <dbReference type="ARBA" id="ARBA00023002"/>
    </source>
</evidence>
<comment type="similarity">
    <text evidence="2">Belongs to the FAD-binding monooxygenase family.</text>
</comment>
<dbReference type="Proteomes" id="UP000624709">
    <property type="component" value="Unassembled WGS sequence"/>
</dbReference>
<evidence type="ECO:0000256" key="2">
    <source>
        <dbReference type="ARBA" id="ARBA00010139"/>
    </source>
</evidence>
<dbReference type="GO" id="GO:0004497">
    <property type="term" value="F:monooxygenase activity"/>
    <property type="evidence" value="ECO:0007669"/>
    <property type="project" value="UniProtKB-KW"/>
</dbReference>
<evidence type="ECO:0000256" key="1">
    <source>
        <dbReference type="ARBA" id="ARBA00001974"/>
    </source>
</evidence>
<sequence>MGRRPDQRRRHSALVSGSGRGRRMTHFDVVIIGAGLSGIGAAWRLQRQRPHDTYTILEARDAIGGTWDLFRYPGVRSDSDMYTLSYPFRPWREPESLASGEKIRTYIEDTAAEAGITRHIRFGSRVTTADWSSAQARWTLRTARGETVTATFLYACAGYYSYAEGYLPDFPGLGEFQGRLVHPQAWPSDLDHSGKRVVIIGSGATAVTLVPEMAKDAQHVTMLQRSPSYVIPLGNRDVLADLARRILPPKAANRVARAKNILVTQLFYQLARKRPKQVRWILQGLAGRSLRNPGYVQEHFKPRYDPWDQRLCVVPDGDLFRAITSGRASVVTDHVDTFVPEGIRLRSGKVLEADVVVSATGLTLLPIGGVEIGVDGVPVKLGEQAAYRGLMLSGVPNLAYCIGYVNASWTLRADLSHRYVLKLLDHMAKNGHSVATPTRPTGTGAPLLDLSSGYVQRALDKFPRQGDRDPWLVRQNYLRDVVATPRADVTQDMTFTPRTAPVLPSTEVV</sequence>
<evidence type="ECO:0000256" key="4">
    <source>
        <dbReference type="ARBA" id="ARBA00022827"/>
    </source>
</evidence>
<proteinExistence type="inferred from homology"/>
<name>A0ABQ4BMM7_9ACTN</name>
<keyword evidence="8" id="KW-1185">Reference proteome</keyword>
<keyword evidence="6 7" id="KW-0503">Monooxygenase</keyword>
<keyword evidence="5" id="KW-0560">Oxidoreductase</keyword>
<dbReference type="InterPro" id="IPR051820">
    <property type="entry name" value="FAD-binding_MO"/>
</dbReference>
<reference evidence="7 8" key="1">
    <citation type="submission" date="2021-01" db="EMBL/GenBank/DDBJ databases">
        <title>Whole genome shotgun sequence of Actinoplanes palleronii NBRC 14916.</title>
        <authorList>
            <person name="Komaki H."/>
            <person name="Tamura T."/>
        </authorList>
    </citation>
    <scope>NUCLEOTIDE SEQUENCE [LARGE SCALE GENOMIC DNA]</scope>
    <source>
        <strain evidence="7 8">NBRC 14916</strain>
    </source>
</reference>
<comment type="caution">
    <text evidence="7">The sequence shown here is derived from an EMBL/GenBank/DDBJ whole genome shotgun (WGS) entry which is preliminary data.</text>
</comment>